<sequence>WAPSEQVILEHYRKVAEATNLGILVYNNYFASQVDIPIPTLRKLSQIDNIVALKENTAVLGKLIQVVEAVRDELTVISGLGERHEPYASFIGTKGFVSSLANFAPRISLEIYETEKAGKYEEAKRLHSQLMPLFKLVWWRGDGDSSRYISYVKE</sequence>
<protein>
    <recommendedName>
        <fullName evidence="3">Dihydrodipicolinate synthase family protein</fullName>
    </recommendedName>
</protein>
<name>X1NVJ4_9ZZZZ</name>
<reference evidence="2" key="1">
    <citation type="journal article" date="2014" name="Front. Microbiol.">
        <title>High frequency of phylogenetically diverse reductive dehalogenase-homologous genes in deep subseafloor sedimentary metagenomes.</title>
        <authorList>
            <person name="Kawai M."/>
            <person name="Futagami T."/>
            <person name="Toyoda A."/>
            <person name="Takaki Y."/>
            <person name="Nishi S."/>
            <person name="Hori S."/>
            <person name="Arai W."/>
            <person name="Tsubouchi T."/>
            <person name="Morono Y."/>
            <person name="Uchiyama I."/>
            <person name="Ito T."/>
            <person name="Fujiyama A."/>
            <person name="Inagaki F."/>
            <person name="Takami H."/>
        </authorList>
    </citation>
    <scope>NUCLEOTIDE SEQUENCE</scope>
    <source>
        <strain evidence="2">Expedition CK06-06</strain>
    </source>
</reference>
<dbReference type="PANTHER" id="PTHR12128">
    <property type="entry name" value="DIHYDRODIPICOLINATE SYNTHASE"/>
    <property type="match status" value="1"/>
</dbReference>
<evidence type="ECO:0008006" key="3">
    <source>
        <dbReference type="Google" id="ProtNLM"/>
    </source>
</evidence>
<dbReference type="EMBL" id="BARV01041125">
    <property type="protein sequence ID" value="GAI48047.1"/>
    <property type="molecule type" value="Genomic_DNA"/>
</dbReference>
<evidence type="ECO:0000313" key="2">
    <source>
        <dbReference type="EMBL" id="GAI48047.1"/>
    </source>
</evidence>
<accession>X1NVJ4</accession>
<dbReference type="InterPro" id="IPR013785">
    <property type="entry name" value="Aldolase_TIM"/>
</dbReference>
<organism evidence="2">
    <name type="scientific">marine sediment metagenome</name>
    <dbReference type="NCBI Taxonomy" id="412755"/>
    <lineage>
        <taxon>unclassified sequences</taxon>
        <taxon>metagenomes</taxon>
        <taxon>ecological metagenomes</taxon>
    </lineage>
</organism>
<proteinExistence type="predicted"/>
<dbReference type="SUPFAM" id="SSF51569">
    <property type="entry name" value="Aldolase"/>
    <property type="match status" value="1"/>
</dbReference>
<comment type="caution">
    <text evidence="2">The sequence shown here is derived from an EMBL/GenBank/DDBJ whole genome shotgun (WGS) entry which is preliminary data.</text>
</comment>
<dbReference type="AlphaFoldDB" id="X1NVJ4"/>
<dbReference type="GO" id="GO:0008840">
    <property type="term" value="F:4-hydroxy-tetrahydrodipicolinate synthase activity"/>
    <property type="evidence" value="ECO:0007669"/>
    <property type="project" value="TreeGrafter"/>
</dbReference>
<keyword evidence="1" id="KW-0456">Lyase</keyword>
<dbReference type="InterPro" id="IPR002220">
    <property type="entry name" value="DapA-like"/>
</dbReference>
<dbReference type="PANTHER" id="PTHR12128:SF66">
    <property type="entry name" value="4-HYDROXY-2-OXOGLUTARATE ALDOLASE, MITOCHONDRIAL"/>
    <property type="match status" value="1"/>
</dbReference>
<dbReference type="CDD" id="cd00408">
    <property type="entry name" value="DHDPS-like"/>
    <property type="match status" value="1"/>
</dbReference>
<dbReference type="Gene3D" id="3.20.20.70">
    <property type="entry name" value="Aldolase class I"/>
    <property type="match status" value="1"/>
</dbReference>
<feature type="non-terminal residue" evidence="2">
    <location>
        <position position="1"/>
    </location>
</feature>
<gene>
    <name evidence="2" type="ORF">S06H3_62398</name>
</gene>
<feature type="non-terminal residue" evidence="2">
    <location>
        <position position="154"/>
    </location>
</feature>
<dbReference type="Pfam" id="PF00701">
    <property type="entry name" value="DHDPS"/>
    <property type="match status" value="1"/>
</dbReference>
<evidence type="ECO:0000256" key="1">
    <source>
        <dbReference type="ARBA" id="ARBA00023239"/>
    </source>
</evidence>